<keyword evidence="2" id="KW-1185">Reference proteome</keyword>
<sequence length="117" mass="12398">MIEDASAPAEAYDPVELYDAVHRLHPERTGGDVDGRLVHLAWPTADGLRVVEVWDSREQYDRHGREDVGPLAAGVLAGRPWPTVVVTRLDVRGLVVPAGGVVVPAGGAARCGGPPFS</sequence>
<gene>
    <name evidence="1" type="ORF">SAMN05660464_4105</name>
</gene>
<name>A0A1I5SX11_9ACTN</name>
<accession>A0A1I5SX11</accession>
<protein>
    <recommendedName>
        <fullName evidence="3">Antibiotic biosynthesis monooxygenase</fullName>
    </recommendedName>
</protein>
<evidence type="ECO:0008006" key="3">
    <source>
        <dbReference type="Google" id="ProtNLM"/>
    </source>
</evidence>
<dbReference type="RefSeq" id="WP_091113833.1">
    <property type="nucleotide sequence ID" value="NZ_FOWQ01000008.1"/>
</dbReference>
<reference evidence="2" key="1">
    <citation type="submission" date="2016-10" db="EMBL/GenBank/DDBJ databases">
        <authorList>
            <person name="Varghese N."/>
            <person name="Submissions S."/>
        </authorList>
    </citation>
    <scope>NUCLEOTIDE SEQUENCE [LARGE SCALE GENOMIC DNA]</scope>
    <source>
        <strain evidence="2">DSM 44208</strain>
    </source>
</reference>
<dbReference type="Proteomes" id="UP000198857">
    <property type="component" value="Unassembled WGS sequence"/>
</dbReference>
<evidence type="ECO:0000313" key="2">
    <source>
        <dbReference type="Proteomes" id="UP000198857"/>
    </source>
</evidence>
<dbReference type="EMBL" id="FOWQ01000008">
    <property type="protein sequence ID" value="SFP75248.1"/>
    <property type="molecule type" value="Genomic_DNA"/>
</dbReference>
<dbReference type="AlphaFoldDB" id="A0A1I5SX11"/>
<dbReference type="OrthoDB" id="1550900at2"/>
<organism evidence="1 2">
    <name type="scientific">Geodermatophilus dictyosporus</name>
    <dbReference type="NCBI Taxonomy" id="1523247"/>
    <lineage>
        <taxon>Bacteria</taxon>
        <taxon>Bacillati</taxon>
        <taxon>Actinomycetota</taxon>
        <taxon>Actinomycetes</taxon>
        <taxon>Geodermatophilales</taxon>
        <taxon>Geodermatophilaceae</taxon>
        <taxon>Geodermatophilus</taxon>
    </lineage>
</organism>
<evidence type="ECO:0000313" key="1">
    <source>
        <dbReference type="EMBL" id="SFP75248.1"/>
    </source>
</evidence>
<dbReference type="STRING" id="1523247.SAMN05660464_4105"/>
<proteinExistence type="predicted"/>